<protein>
    <submittedName>
        <fullName evidence="4">Thioredoxin reductase (NADPH)</fullName>
        <ecNumber evidence="4">1.8.1.9</ecNumber>
    </submittedName>
</protein>
<gene>
    <name evidence="4" type="ORF">J2S72_000349</name>
</gene>
<dbReference type="EMBL" id="JAUSTN010000002">
    <property type="protein sequence ID" value="MDQ0274341.1"/>
    <property type="molecule type" value="Genomic_DNA"/>
</dbReference>
<dbReference type="Pfam" id="PF07992">
    <property type="entry name" value="Pyr_redox_2"/>
    <property type="match status" value="1"/>
</dbReference>
<dbReference type="Gene3D" id="3.50.50.60">
    <property type="entry name" value="FAD/NAD(P)-binding domain"/>
    <property type="match status" value="2"/>
</dbReference>
<evidence type="ECO:0000313" key="5">
    <source>
        <dbReference type="Proteomes" id="UP001236559"/>
    </source>
</evidence>
<dbReference type="SUPFAM" id="SSF51905">
    <property type="entry name" value="FAD/NAD(P)-binding domain"/>
    <property type="match status" value="1"/>
</dbReference>
<organism evidence="4 5">
    <name type="scientific">Peptoniphilus koenoeneniae</name>
    <dbReference type="NCBI Taxonomy" id="507751"/>
    <lineage>
        <taxon>Bacteria</taxon>
        <taxon>Bacillati</taxon>
        <taxon>Bacillota</taxon>
        <taxon>Tissierellia</taxon>
        <taxon>Tissierellales</taxon>
        <taxon>Peptoniphilaceae</taxon>
        <taxon>Peptoniphilus</taxon>
    </lineage>
</organism>
<dbReference type="RefSeq" id="WP_023054729.1">
    <property type="nucleotide sequence ID" value="NZ_JAUSTN010000002.1"/>
</dbReference>
<dbReference type="EC" id="1.8.1.9" evidence="4"/>
<dbReference type="InterPro" id="IPR023753">
    <property type="entry name" value="FAD/NAD-binding_dom"/>
</dbReference>
<dbReference type="GO" id="GO:0004791">
    <property type="term" value="F:thioredoxin-disulfide reductase (NADPH) activity"/>
    <property type="evidence" value="ECO:0007669"/>
    <property type="project" value="UniProtKB-EC"/>
</dbReference>
<dbReference type="PRINTS" id="PR00368">
    <property type="entry name" value="FADPNR"/>
</dbReference>
<dbReference type="InterPro" id="IPR036188">
    <property type="entry name" value="FAD/NAD-bd_sf"/>
</dbReference>
<keyword evidence="5" id="KW-1185">Reference proteome</keyword>
<dbReference type="PRINTS" id="PR00469">
    <property type="entry name" value="PNDRDTASEII"/>
</dbReference>
<evidence type="ECO:0000259" key="3">
    <source>
        <dbReference type="Pfam" id="PF07992"/>
    </source>
</evidence>
<dbReference type="InterPro" id="IPR050097">
    <property type="entry name" value="Ferredoxin-NADP_redctase_2"/>
</dbReference>
<dbReference type="Proteomes" id="UP001236559">
    <property type="component" value="Unassembled WGS sequence"/>
</dbReference>
<sequence>MKTKVVIIGGGPAGLSASLYLSRAGIHHIVLEKGEFGGNILEAINIRNYPGIKEISGRKFIENLRAQLNEFNIDFIRTTVKEIKKKDRSFIISTKRQGDIESEKIIIATGSRPVEGDIFIHNYVNTSFCALCDGNNFKGKDISVIGAGNNGVDSAIYLSNIVNSVKVFTDKDKADADIYSYEKAKSIKNIEFYFNYRARDIYEDRIEFDTDKGKEIVKTHGVFIYTGFKPNTEIFKGLIDMEDGYILVDNNEMTNVEGIYAAGDCTRHSKGQLITSISQGASAAISVGKVFRKCIN</sequence>
<feature type="domain" description="FAD/NAD(P)-binding" evidence="3">
    <location>
        <begin position="4"/>
        <end position="280"/>
    </location>
</feature>
<keyword evidence="2 4" id="KW-0560">Oxidoreductase</keyword>
<proteinExistence type="predicted"/>
<evidence type="ECO:0000256" key="2">
    <source>
        <dbReference type="ARBA" id="ARBA00023002"/>
    </source>
</evidence>
<evidence type="ECO:0000256" key="1">
    <source>
        <dbReference type="ARBA" id="ARBA00022630"/>
    </source>
</evidence>
<keyword evidence="1" id="KW-0285">Flavoprotein</keyword>
<dbReference type="PANTHER" id="PTHR48105">
    <property type="entry name" value="THIOREDOXIN REDUCTASE 1-RELATED-RELATED"/>
    <property type="match status" value="1"/>
</dbReference>
<evidence type="ECO:0000313" key="4">
    <source>
        <dbReference type="EMBL" id="MDQ0274341.1"/>
    </source>
</evidence>
<accession>A0ABU0AU86</accession>
<reference evidence="4 5" key="1">
    <citation type="submission" date="2023-07" db="EMBL/GenBank/DDBJ databases">
        <title>Genomic Encyclopedia of Type Strains, Phase IV (KMG-IV): sequencing the most valuable type-strain genomes for metagenomic binning, comparative biology and taxonomic classification.</title>
        <authorList>
            <person name="Goeker M."/>
        </authorList>
    </citation>
    <scope>NUCLEOTIDE SEQUENCE [LARGE SCALE GENOMIC DNA]</scope>
    <source>
        <strain evidence="4 5">DSM 22616</strain>
    </source>
</reference>
<name>A0ABU0AU86_9FIRM</name>
<comment type="caution">
    <text evidence="4">The sequence shown here is derived from an EMBL/GenBank/DDBJ whole genome shotgun (WGS) entry which is preliminary data.</text>
</comment>